<accession>A0AAV0MP02</accession>
<evidence type="ECO:0000313" key="7">
    <source>
        <dbReference type="Proteomes" id="UP001154282"/>
    </source>
</evidence>
<evidence type="ECO:0000313" key="6">
    <source>
        <dbReference type="EMBL" id="CAI0448012.1"/>
    </source>
</evidence>
<evidence type="ECO:0000256" key="4">
    <source>
        <dbReference type="RuleBase" id="RU004328"/>
    </source>
</evidence>
<dbReference type="SUPFAM" id="SSF55895">
    <property type="entry name" value="Ribonuclease Rh-like"/>
    <property type="match status" value="1"/>
</dbReference>
<organism evidence="6 7">
    <name type="scientific">Linum tenue</name>
    <dbReference type="NCBI Taxonomy" id="586396"/>
    <lineage>
        <taxon>Eukaryota</taxon>
        <taxon>Viridiplantae</taxon>
        <taxon>Streptophyta</taxon>
        <taxon>Embryophyta</taxon>
        <taxon>Tracheophyta</taxon>
        <taxon>Spermatophyta</taxon>
        <taxon>Magnoliopsida</taxon>
        <taxon>eudicotyledons</taxon>
        <taxon>Gunneridae</taxon>
        <taxon>Pentapetalae</taxon>
        <taxon>rosids</taxon>
        <taxon>fabids</taxon>
        <taxon>Malpighiales</taxon>
        <taxon>Linaceae</taxon>
        <taxon>Linum</taxon>
    </lineage>
</organism>
<reference evidence="6" key="1">
    <citation type="submission" date="2022-08" db="EMBL/GenBank/DDBJ databases">
        <authorList>
            <person name="Gutierrez-Valencia J."/>
        </authorList>
    </citation>
    <scope>NUCLEOTIDE SEQUENCE</scope>
</reference>
<gene>
    <name evidence="6" type="ORF">LITE_LOCUS29628</name>
</gene>
<evidence type="ECO:0000256" key="1">
    <source>
        <dbReference type="ARBA" id="ARBA00007469"/>
    </source>
</evidence>
<sequence length="103" mass="11194">MKASSGALIQALVALSLAGLSVSKDFDFFYFVQQWPGSYCDTQQSCCYPTTGKPAPDFGVHGLWPNYNDGTYPSNCDSSNPFDQSKVTPTPNLLHGVCKIVSY</sequence>
<dbReference type="GO" id="GO:0006401">
    <property type="term" value="P:RNA catabolic process"/>
    <property type="evidence" value="ECO:0007669"/>
    <property type="project" value="TreeGrafter"/>
</dbReference>
<keyword evidence="7" id="KW-1185">Reference proteome</keyword>
<keyword evidence="2" id="KW-0378">Hydrolase</keyword>
<dbReference type="InterPro" id="IPR018188">
    <property type="entry name" value="RNase_T2_His_AS_1"/>
</dbReference>
<dbReference type="EMBL" id="CAMGYJ010000007">
    <property type="protein sequence ID" value="CAI0448012.1"/>
    <property type="molecule type" value="Genomic_DNA"/>
</dbReference>
<feature type="signal peptide" evidence="5">
    <location>
        <begin position="1"/>
        <end position="23"/>
    </location>
</feature>
<dbReference type="GO" id="GO:0033897">
    <property type="term" value="F:ribonuclease T2 activity"/>
    <property type="evidence" value="ECO:0007669"/>
    <property type="project" value="InterPro"/>
</dbReference>
<evidence type="ECO:0000256" key="2">
    <source>
        <dbReference type="ARBA" id="ARBA00022722"/>
    </source>
</evidence>
<dbReference type="GO" id="GO:0003723">
    <property type="term" value="F:RNA binding"/>
    <property type="evidence" value="ECO:0007669"/>
    <property type="project" value="InterPro"/>
</dbReference>
<feature type="chain" id="PRO_5043325800" evidence="5">
    <location>
        <begin position="24"/>
        <end position="103"/>
    </location>
</feature>
<dbReference type="Pfam" id="PF00445">
    <property type="entry name" value="Ribonuclease_T2"/>
    <property type="match status" value="1"/>
</dbReference>
<dbReference type="PROSITE" id="PS00530">
    <property type="entry name" value="RNASE_T2_1"/>
    <property type="match status" value="1"/>
</dbReference>
<dbReference type="InterPro" id="IPR036430">
    <property type="entry name" value="RNase_T2-like_sf"/>
</dbReference>
<dbReference type="PANTHER" id="PTHR11240">
    <property type="entry name" value="RIBONUCLEASE T2"/>
    <property type="match status" value="1"/>
</dbReference>
<dbReference type="InterPro" id="IPR001568">
    <property type="entry name" value="RNase_T2-like"/>
</dbReference>
<dbReference type="Gene3D" id="3.90.730.10">
    <property type="entry name" value="Ribonuclease T2-like"/>
    <property type="match status" value="1"/>
</dbReference>
<proteinExistence type="inferred from homology"/>
<protein>
    <submittedName>
        <fullName evidence="6">Uncharacterized protein</fullName>
    </submittedName>
</protein>
<comment type="caution">
    <text evidence="6">The sequence shown here is derived from an EMBL/GenBank/DDBJ whole genome shotgun (WGS) entry which is preliminary data.</text>
</comment>
<keyword evidence="3" id="KW-0456">Lyase</keyword>
<name>A0AAV0MP02_9ROSI</name>
<dbReference type="GO" id="GO:0005576">
    <property type="term" value="C:extracellular region"/>
    <property type="evidence" value="ECO:0007669"/>
    <property type="project" value="TreeGrafter"/>
</dbReference>
<dbReference type="Proteomes" id="UP001154282">
    <property type="component" value="Unassembled WGS sequence"/>
</dbReference>
<evidence type="ECO:0000256" key="5">
    <source>
        <dbReference type="SAM" id="SignalP"/>
    </source>
</evidence>
<evidence type="ECO:0000256" key="3">
    <source>
        <dbReference type="ARBA" id="ARBA00023239"/>
    </source>
</evidence>
<keyword evidence="2" id="KW-0540">Nuclease</keyword>
<comment type="similarity">
    <text evidence="1 4">Belongs to the RNase T2 family.</text>
</comment>
<dbReference type="PANTHER" id="PTHR11240:SF72">
    <property type="entry name" value="RIBONUCLEASE 1"/>
    <property type="match status" value="1"/>
</dbReference>
<dbReference type="AlphaFoldDB" id="A0AAV0MP02"/>
<keyword evidence="5" id="KW-0732">Signal</keyword>